<dbReference type="RefSeq" id="WP_097120640.1">
    <property type="nucleotide sequence ID" value="NZ_OCND01000001.1"/>
</dbReference>
<evidence type="ECO:0000313" key="2">
    <source>
        <dbReference type="Proteomes" id="UP000219374"/>
    </source>
</evidence>
<dbReference type="EMBL" id="OCND01000001">
    <property type="protein sequence ID" value="SOD51870.1"/>
    <property type="molecule type" value="Genomic_DNA"/>
</dbReference>
<dbReference type="Proteomes" id="UP000219374">
    <property type="component" value="Unassembled WGS sequence"/>
</dbReference>
<dbReference type="AlphaFoldDB" id="A0A286CZM8"/>
<name>A0A286CZM8_9GAMM</name>
<evidence type="ECO:0000313" key="1">
    <source>
        <dbReference type="EMBL" id="SOD51870.1"/>
    </source>
</evidence>
<sequence length="75" mass="8231">MMTFDLPYAPDSHDAFLLSINESPPLRFPSRGAALTYAIRLANQRIAQGLDYAINVEGGDGKWRVFQGVGHLLVA</sequence>
<protein>
    <submittedName>
        <fullName evidence="1">Uncharacterized protein</fullName>
    </submittedName>
</protein>
<organism evidence="1 2">
    <name type="scientific">Pseudoxanthomonas wuyuanensis</name>
    <dbReference type="NCBI Taxonomy" id="1073196"/>
    <lineage>
        <taxon>Bacteria</taxon>
        <taxon>Pseudomonadati</taxon>
        <taxon>Pseudomonadota</taxon>
        <taxon>Gammaproteobacteria</taxon>
        <taxon>Lysobacterales</taxon>
        <taxon>Lysobacteraceae</taxon>
        <taxon>Pseudoxanthomonas</taxon>
    </lineage>
</organism>
<reference evidence="1 2" key="1">
    <citation type="submission" date="2017-09" db="EMBL/GenBank/DDBJ databases">
        <authorList>
            <person name="Ehlers B."/>
            <person name="Leendertz F.H."/>
        </authorList>
    </citation>
    <scope>NUCLEOTIDE SEQUENCE [LARGE SCALE GENOMIC DNA]</scope>
    <source>
        <strain evidence="1 2">CGMCC 1.10978</strain>
    </source>
</reference>
<dbReference type="OrthoDB" id="5959426at2"/>
<proteinExistence type="predicted"/>
<gene>
    <name evidence="1" type="ORF">SAMN06296416_101914</name>
</gene>
<accession>A0A286CZM8</accession>
<keyword evidence="2" id="KW-1185">Reference proteome</keyword>